<comment type="caution">
    <text evidence="1">The sequence shown here is derived from an EMBL/GenBank/DDBJ whole genome shotgun (WGS) entry which is preliminary data.</text>
</comment>
<proteinExistence type="predicted"/>
<organism evidence="1 2">
    <name type="scientific">Pistacia integerrima</name>
    <dbReference type="NCBI Taxonomy" id="434235"/>
    <lineage>
        <taxon>Eukaryota</taxon>
        <taxon>Viridiplantae</taxon>
        <taxon>Streptophyta</taxon>
        <taxon>Embryophyta</taxon>
        <taxon>Tracheophyta</taxon>
        <taxon>Spermatophyta</taxon>
        <taxon>Magnoliopsida</taxon>
        <taxon>eudicotyledons</taxon>
        <taxon>Gunneridae</taxon>
        <taxon>Pentapetalae</taxon>
        <taxon>rosids</taxon>
        <taxon>malvids</taxon>
        <taxon>Sapindales</taxon>
        <taxon>Anacardiaceae</taxon>
        <taxon>Pistacia</taxon>
    </lineage>
</organism>
<name>A0ACC0Y4K0_9ROSI</name>
<dbReference type="Proteomes" id="UP001163603">
    <property type="component" value="Chromosome 9"/>
</dbReference>
<dbReference type="EMBL" id="CM047744">
    <property type="protein sequence ID" value="KAJ0028532.1"/>
    <property type="molecule type" value="Genomic_DNA"/>
</dbReference>
<evidence type="ECO:0000313" key="1">
    <source>
        <dbReference type="EMBL" id="KAJ0028532.1"/>
    </source>
</evidence>
<evidence type="ECO:0000313" key="2">
    <source>
        <dbReference type="Proteomes" id="UP001163603"/>
    </source>
</evidence>
<accession>A0ACC0Y4K0</accession>
<gene>
    <name evidence="1" type="ORF">Pint_36529</name>
</gene>
<reference evidence="2" key="1">
    <citation type="journal article" date="2023" name="G3 (Bethesda)">
        <title>Genome assembly and association tests identify interacting loci associated with vigor, precocity, and sex in interspecific pistachio rootstocks.</title>
        <authorList>
            <person name="Palmer W."/>
            <person name="Jacygrad E."/>
            <person name="Sagayaradj S."/>
            <person name="Cavanaugh K."/>
            <person name="Han R."/>
            <person name="Bertier L."/>
            <person name="Beede B."/>
            <person name="Kafkas S."/>
            <person name="Golino D."/>
            <person name="Preece J."/>
            <person name="Michelmore R."/>
        </authorList>
    </citation>
    <scope>NUCLEOTIDE SEQUENCE [LARGE SCALE GENOMIC DNA]</scope>
</reference>
<protein>
    <submittedName>
        <fullName evidence="1">Uncharacterized protein</fullName>
    </submittedName>
</protein>
<keyword evidence="2" id="KW-1185">Reference proteome</keyword>
<sequence length="203" mass="22120">MFNQKFSYCLVDHLSPSTKVSYLLFGNNPHRSTRMQYTELLLKALDESYGVSVSAISIGGTKLDIHPAIFDVNADGGMLLDTGATLTFLAMPAYKPVMKALTAPLQKFKKMDVNVPALEFCFSSAGYNESIVPELVWHFSDGATFVPPKKSYIIDTAPGIKCVGLASAPFPGASIMGSIMQQNHLWEFDLANRKVGFGLSPCL</sequence>